<dbReference type="EMBL" id="CP019640">
    <property type="protein sequence ID" value="AQQ52527.1"/>
    <property type="molecule type" value="Genomic_DNA"/>
</dbReference>
<comment type="similarity">
    <text evidence="2 4">Belongs to the pseudouridine synthase RluA family.</text>
</comment>
<dbReference type="OrthoDB" id="9807829at2"/>
<dbReference type="InterPro" id="IPR006145">
    <property type="entry name" value="PsdUridine_synth_RsuA/RluA"/>
</dbReference>
<feature type="domain" description="Pseudouridine synthase RsuA/RluA-like" evidence="6">
    <location>
        <begin position="85"/>
        <end position="235"/>
    </location>
</feature>
<dbReference type="EC" id="5.4.99.-" evidence="4"/>
<comment type="catalytic activity">
    <reaction evidence="1 4">
        <text>a uridine in RNA = a pseudouridine in RNA</text>
        <dbReference type="Rhea" id="RHEA:48348"/>
        <dbReference type="Rhea" id="RHEA-COMP:12068"/>
        <dbReference type="Rhea" id="RHEA-COMP:12069"/>
        <dbReference type="ChEBI" id="CHEBI:65314"/>
        <dbReference type="ChEBI" id="CHEBI:65315"/>
    </reaction>
</comment>
<accession>A0A1Q2KXI6</accession>
<keyword evidence="4" id="KW-0413">Isomerase</keyword>
<dbReference type="InterPro" id="IPR006225">
    <property type="entry name" value="PsdUridine_synth_RluC/D"/>
</dbReference>
<dbReference type="Proteomes" id="UP000188184">
    <property type="component" value="Chromosome"/>
</dbReference>
<comment type="function">
    <text evidence="4">Responsible for synthesis of pseudouridine from uracil.</text>
</comment>
<dbReference type="RefSeq" id="WP_077588411.1">
    <property type="nucleotide sequence ID" value="NZ_CP019640.1"/>
</dbReference>
<feature type="compositionally biased region" description="Basic residues" evidence="5">
    <location>
        <begin position="185"/>
        <end position="194"/>
    </location>
</feature>
<dbReference type="GO" id="GO:0140098">
    <property type="term" value="F:catalytic activity, acting on RNA"/>
    <property type="evidence" value="ECO:0007669"/>
    <property type="project" value="UniProtKB-ARBA"/>
</dbReference>
<dbReference type="SUPFAM" id="SSF55120">
    <property type="entry name" value="Pseudouridine synthase"/>
    <property type="match status" value="1"/>
</dbReference>
<evidence type="ECO:0000259" key="6">
    <source>
        <dbReference type="Pfam" id="PF00849"/>
    </source>
</evidence>
<protein>
    <recommendedName>
        <fullName evidence="4">Pseudouridine synthase</fullName>
        <ecNumber evidence="4">5.4.99.-</ecNumber>
    </recommendedName>
</protein>
<dbReference type="PROSITE" id="PS01129">
    <property type="entry name" value="PSI_RLU"/>
    <property type="match status" value="1"/>
</dbReference>
<proteinExistence type="inferred from homology"/>
<feature type="active site" evidence="3">
    <location>
        <position position="131"/>
    </location>
</feature>
<keyword evidence="8" id="KW-1185">Reference proteome</keyword>
<evidence type="ECO:0000256" key="3">
    <source>
        <dbReference type="PIRSR" id="PIRSR606225-1"/>
    </source>
</evidence>
<evidence type="ECO:0000256" key="2">
    <source>
        <dbReference type="ARBA" id="ARBA00010876"/>
    </source>
</evidence>
<sequence>MKWTYTIQTEGLTVEQLLRDEWRLSKKQVHELRMAKGILDADETPIRWNEPLAAGTPVVIQLADTVSPHVPEPNPDVSIVFEDDHLLIACKPKGMPTHPNDPGQSGTLLNGVLGYVHAHGGTYAEHVHRLDQGTSGLVLFAKHPVVKNALDRMLEDRQITREYLAEVEGNIQKNGGTITAPIGRDRHHPTRRHISPSGQPAITHYSVTARRKGTTELRLTLDTGRTHQIRVHLASIGHPITGDELYGGAADSAGTYKLHAFRMTFIHPFTGKKLTAQN</sequence>
<dbReference type="PANTHER" id="PTHR21600:SF87">
    <property type="entry name" value="RNA PSEUDOURIDYLATE SYNTHASE DOMAIN-CONTAINING PROTEIN 1"/>
    <property type="match status" value="1"/>
</dbReference>
<name>A0A1Q2KXI6_9BACL</name>
<dbReference type="GO" id="GO:0003723">
    <property type="term" value="F:RNA binding"/>
    <property type="evidence" value="ECO:0007669"/>
    <property type="project" value="InterPro"/>
</dbReference>
<dbReference type="InterPro" id="IPR050188">
    <property type="entry name" value="RluA_PseudoU_synthase"/>
</dbReference>
<evidence type="ECO:0000313" key="7">
    <source>
        <dbReference type="EMBL" id="AQQ52527.1"/>
    </source>
</evidence>
<dbReference type="Gene3D" id="3.30.2350.10">
    <property type="entry name" value="Pseudouridine synthase"/>
    <property type="match status" value="1"/>
</dbReference>
<dbReference type="NCBIfam" id="TIGR00005">
    <property type="entry name" value="rluA_subfam"/>
    <property type="match status" value="1"/>
</dbReference>
<evidence type="ECO:0000256" key="1">
    <source>
        <dbReference type="ARBA" id="ARBA00000073"/>
    </source>
</evidence>
<dbReference type="AlphaFoldDB" id="A0A1Q2KXI6"/>
<gene>
    <name evidence="7" type="ORF">B0X71_05075</name>
</gene>
<evidence type="ECO:0000313" key="8">
    <source>
        <dbReference type="Proteomes" id="UP000188184"/>
    </source>
</evidence>
<reference evidence="7 8" key="1">
    <citation type="submission" date="2017-02" db="EMBL/GenBank/DDBJ databases">
        <title>The complete genomic sequence of a novel cold adapted crude oil-degrading bacterium Planococcus qaidamina Y42.</title>
        <authorList>
            <person name="Yang R."/>
        </authorList>
    </citation>
    <scope>NUCLEOTIDE SEQUENCE [LARGE SCALE GENOMIC DNA]</scope>
    <source>
        <strain evidence="7 8">Y42</strain>
    </source>
</reference>
<dbReference type="Pfam" id="PF00849">
    <property type="entry name" value="PseudoU_synth_2"/>
    <property type="match status" value="1"/>
</dbReference>
<feature type="region of interest" description="Disordered" evidence="5">
    <location>
        <begin position="175"/>
        <end position="198"/>
    </location>
</feature>
<evidence type="ECO:0000256" key="4">
    <source>
        <dbReference type="RuleBase" id="RU362028"/>
    </source>
</evidence>
<evidence type="ECO:0000256" key="5">
    <source>
        <dbReference type="SAM" id="MobiDB-lite"/>
    </source>
</evidence>
<dbReference type="CDD" id="cd02869">
    <property type="entry name" value="PseudoU_synth_RluA_like"/>
    <property type="match status" value="1"/>
</dbReference>
<dbReference type="InterPro" id="IPR006224">
    <property type="entry name" value="PsdUridine_synth_RluA-like_CS"/>
</dbReference>
<dbReference type="PANTHER" id="PTHR21600">
    <property type="entry name" value="MITOCHONDRIAL RNA PSEUDOURIDINE SYNTHASE"/>
    <property type="match status" value="1"/>
</dbReference>
<dbReference type="GO" id="GO:0000455">
    <property type="term" value="P:enzyme-directed rRNA pseudouridine synthesis"/>
    <property type="evidence" value="ECO:0007669"/>
    <property type="project" value="TreeGrafter"/>
</dbReference>
<dbReference type="InterPro" id="IPR020103">
    <property type="entry name" value="PsdUridine_synth_cat_dom_sf"/>
</dbReference>
<organism evidence="7 8">
    <name type="scientific">Planococcus lenghuensis</name>
    <dbReference type="NCBI Taxonomy" id="2213202"/>
    <lineage>
        <taxon>Bacteria</taxon>
        <taxon>Bacillati</taxon>
        <taxon>Bacillota</taxon>
        <taxon>Bacilli</taxon>
        <taxon>Bacillales</taxon>
        <taxon>Caryophanaceae</taxon>
        <taxon>Planococcus</taxon>
    </lineage>
</organism>
<dbReference type="KEGG" id="pmar:B0X71_05075"/>
<dbReference type="GO" id="GO:0009982">
    <property type="term" value="F:pseudouridine synthase activity"/>
    <property type="evidence" value="ECO:0007669"/>
    <property type="project" value="InterPro"/>
</dbReference>